<dbReference type="InterPro" id="IPR051446">
    <property type="entry name" value="HTH_trans_reg/aminotransferase"/>
</dbReference>
<dbReference type="PROSITE" id="PS50949">
    <property type="entry name" value="HTH_GNTR"/>
    <property type="match status" value="1"/>
</dbReference>
<dbReference type="InterPro" id="IPR015424">
    <property type="entry name" value="PyrdxlP-dep_Trfase"/>
</dbReference>
<dbReference type="CDD" id="cd00609">
    <property type="entry name" value="AAT_like"/>
    <property type="match status" value="1"/>
</dbReference>
<keyword evidence="2 8" id="KW-0808">Transferase</keyword>
<evidence type="ECO:0000256" key="6">
    <source>
        <dbReference type="ARBA" id="ARBA00023163"/>
    </source>
</evidence>
<keyword evidence="4" id="KW-0805">Transcription regulation</keyword>
<dbReference type="RefSeq" id="WP_256944255.1">
    <property type="nucleotide sequence ID" value="NZ_JANHNZ010000001.1"/>
</dbReference>
<protein>
    <submittedName>
        <fullName evidence="8">PLP-dependent aminotransferase family protein</fullName>
    </submittedName>
</protein>
<dbReference type="CDD" id="cd07377">
    <property type="entry name" value="WHTH_GntR"/>
    <property type="match status" value="1"/>
</dbReference>
<dbReference type="SMART" id="SM00345">
    <property type="entry name" value="HTH_GNTR"/>
    <property type="match status" value="1"/>
</dbReference>
<keyword evidence="9" id="KW-1185">Reference proteome</keyword>
<evidence type="ECO:0000256" key="2">
    <source>
        <dbReference type="ARBA" id="ARBA00022576"/>
    </source>
</evidence>
<dbReference type="PANTHER" id="PTHR46577">
    <property type="entry name" value="HTH-TYPE TRANSCRIPTIONAL REGULATORY PROTEIN GABR"/>
    <property type="match status" value="1"/>
</dbReference>
<accession>A0ABT1WLE2</accession>
<keyword evidence="2 8" id="KW-0032">Aminotransferase</keyword>
<dbReference type="Pfam" id="PF00392">
    <property type="entry name" value="GntR"/>
    <property type="match status" value="1"/>
</dbReference>
<evidence type="ECO:0000256" key="3">
    <source>
        <dbReference type="ARBA" id="ARBA00022898"/>
    </source>
</evidence>
<feature type="domain" description="HTH gntR-type" evidence="7">
    <location>
        <begin position="19"/>
        <end position="87"/>
    </location>
</feature>
<organism evidence="8 9">
    <name type="scientific">Granulicatella seriolae</name>
    <dbReference type="NCBI Taxonomy" id="2967226"/>
    <lineage>
        <taxon>Bacteria</taxon>
        <taxon>Bacillati</taxon>
        <taxon>Bacillota</taxon>
        <taxon>Bacilli</taxon>
        <taxon>Lactobacillales</taxon>
        <taxon>Carnobacteriaceae</taxon>
        <taxon>Granulicatella</taxon>
    </lineage>
</organism>
<dbReference type="GO" id="GO:0008483">
    <property type="term" value="F:transaminase activity"/>
    <property type="evidence" value="ECO:0007669"/>
    <property type="project" value="UniProtKB-KW"/>
</dbReference>
<sequence>MSKFNQTSFTNESLAKDKLTLYVELYKRVKTSILHGEFPAGSKLPSKRNLSIQTGYSINTVLKAYEQLEVEGYIYSMERKGYFVADIKTLIQPIQQIQEMNQTTHSQTQEIRFDFTSSIPDQENFPFTDLRKAFNTILMEEDDSILKTSPLAGDDSLRQSIQQYLSLSRNVPCRMEQIVLGPSSQYLFTLLCQIIEPKSCFAFEDPGYHRFMELIELHHFQTCALPIDQHGLSIEELHQSKASLVYLSPNHQFPTGSIMPIERRQDLLEWASQDEHRYLIEDDYDSEFQYAGKPIPSLSSLDQKGKVIYMGSFSRSLATGFRMSYMVLPEQLLNAFKRIETMFTCPISSLTQKVMDKLMRCGQFERHLNRSRLRNKRKRESLLAAISQHDHQAKLIGAPAGLHILLKPSLPFDTEPLNEALKMLGLKIAFLNDFLNKPSWLKNFTEYENTIYLGFSSLSLTEIPQAVDLLYQALRQQTKKVR</sequence>
<comment type="similarity">
    <text evidence="1">In the C-terminal section; belongs to the class-I pyridoxal-phosphate-dependent aminotransferase family.</text>
</comment>
<name>A0ABT1WLE2_9LACT</name>
<dbReference type="EMBL" id="JANHNZ010000001">
    <property type="protein sequence ID" value="MCQ9209147.1"/>
    <property type="molecule type" value="Genomic_DNA"/>
</dbReference>
<dbReference type="PANTHER" id="PTHR46577:SF1">
    <property type="entry name" value="HTH-TYPE TRANSCRIPTIONAL REGULATORY PROTEIN GABR"/>
    <property type="match status" value="1"/>
</dbReference>
<keyword evidence="6" id="KW-0804">Transcription</keyword>
<dbReference type="InterPro" id="IPR004839">
    <property type="entry name" value="Aminotransferase_I/II_large"/>
</dbReference>
<gene>
    <name evidence="8" type="ORF">NPA36_01015</name>
</gene>
<reference evidence="8" key="1">
    <citation type="submission" date="2022-07" db="EMBL/GenBank/DDBJ databases">
        <authorList>
            <person name="Jung M.-Y."/>
            <person name="Lee M."/>
        </authorList>
    </citation>
    <scope>NUCLEOTIDE SEQUENCE</scope>
    <source>
        <strain evidence="8">S8</strain>
    </source>
</reference>
<evidence type="ECO:0000313" key="8">
    <source>
        <dbReference type="EMBL" id="MCQ9209147.1"/>
    </source>
</evidence>
<proteinExistence type="inferred from homology"/>
<reference evidence="8" key="3">
    <citation type="journal article" date="2023" name="Microbiol. Resour. Announc.">
        <title>Draft Genome Sequence of Granulicatella sp. Strain S8, Isolated from a Marine Fish, Seriola quinqueradiata.</title>
        <authorList>
            <person name="Lee M."/>
            <person name="Farooq A."/>
            <person name="Jeong J.B."/>
            <person name="Jung M.Y."/>
        </authorList>
    </citation>
    <scope>NUCLEOTIDE SEQUENCE</scope>
    <source>
        <strain evidence="8">S8</strain>
    </source>
</reference>
<evidence type="ECO:0000313" key="9">
    <source>
        <dbReference type="Proteomes" id="UP001059480"/>
    </source>
</evidence>
<dbReference type="InterPro" id="IPR000524">
    <property type="entry name" value="Tscrpt_reg_HTH_GntR"/>
</dbReference>
<evidence type="ECO:0000259" key="7">
    <source>
        <dbReference type="PROSITE" id="PS50949"/>
    </source>
</evidence>
<dbReference type="SUPFAM" id="SSF46785">
    <property type="entry name" value="Winged helix' DNA-binding domain"/>
    <property type="match status" value="1"/>
</dbReference>
<evidence type="ECO:0000256" key="1">
    <source>
        <dbReference type="ARBA" id="ARBA00005384"/>
    </source>
</evidence>
<comment type="caution">
    <text evidence="8">The sequence shown here is derived from an EMBL/GenBank/DDBJ whole genome shotgun (WGS) entry which is preliminary data.</text>
</comment>
<keyword evidence="5" id="KW-0238">DNA-binding</keyword>
<dbReference type="Pfam" id="PF00155">
    <property type="entry name" value="Aminotran_1_2"/>
    <property type="match status" value="1"/>
</dbReference>
<reference evidence="8" key="2">
    <citation type="journal article" date="2023" name="Curr. Microbiol.">
        <title>Granulicatella seriolae sp. nov., a Novel Facultative Anaerobe Isolated from Yellowtail Marine Fish.</title>
        <authorList>
            <person name="Lee M."/>
            <person name="Choi Y.J."/>
            <person name="Farooq A."/>
            <person name="Jeong J.B."/>
            <person name="Jung M.Y."/>
        </authorList>
    </citation>
    <scope>NUCLEOTIDE SEQUENCE</scope>
    <source>
        <strain evidence="8">S8</strain>
    </source>
</reference>
<dbReference type="InterPro" id="IPR015421">
    <property type="entry name" value="PyrdxlP-dep_Trfase_major"/>
</dbReference>
<dbReference type="Proteomes" id="UP001059480">
    <property type="component" value="Unassembled WGS sequence"/>
</dbReference>
<evidence type="ECO:0000256" key="5">
    <source>
        <dbReference type="ARBA" id="ARBA00023125"/>
    </source>
</evidence>
<keyword evidence="3" id="KW-0663">Pyridoxal phosphate</keyword>
<dbReference type="InterPro" id="IPR036390">
    <property type="entry name" value="WH_DNA-bd_sf"/>
</dbReference>
<dbReference type="Gene3D" id="3.40.640.10">
    <property type="entry name" value="Type I PLP-dependent aspartate aminotransferase-like (Major domain)"/>
    <property type="match status" value="1"/>
</dbReference>
<evidence type="ECO:0000256" key="4">
    <source>
        <dbReference type="ARBA" id="ARBA00023015"/>
    </source>
</evidence>
<dbReference type="SUPFAM" id="SSF53383">
    <property type="entry name" value="PLP-dependent transferases"/>
    <property type="match status" value="1"/>
</dbReference>
<dbReference type="InterPro" id="IPR036388">
    <property type="entry name" value="WH-like_DNA-bd_sf"/>
</dbReference>
<dbReference type="Gene3D" id="1.10.10.10">
    <property type="entry name" value="Winged helix-like DNA-binding domain superfamily/Winged helix DNA-binding domain"/>
    <property type="match status" value="1"/>
</dbReference>